<dbReference type="Gene3D" id="1.10.1450.10">
    <property type="entry name" value="Tetraspanin"/>
    <property type="match status" value="1"/>
</dbReference>
<feature type="transmembrane region" description="Helical" evidence="5">
    <location>
        <begin position="67"/>
        <end position="88"/>
    </location>
</feature>
<dbReference type="InterPro" id="IPR018499">
    <property type="entry name" value="Tetraspanin/Peripherin"/>
</dbReference>
<keyword evidence="3 5" id="KW-1133">Transmembrane helix</keyword>
<dbReference type="AlphaFoldDB" id="A0A5K3EFM4"/>
<keyword evidence="2 5" id="KW-0812">Transmembrane</keyword>
<dbReference type="InterPro" id="IPR008952">
    <property type="entry name" value="Tetraspanin_EC2_sf"/>
</dbReference>
<evidence type="ECO:0000256" key="1">
    <source>
        <dbReference type="ARBA" id="ARBA00004141"/>
    </source>
</evidence>
<protein>
    <submittedName>
        <fullName evidence="6">Tetraspanin</fullName>
    </submittedName>
</protein>
<evidence type="ECO:0000256" key="4">
    <source>
        <dbReference type="ARBA" id="ARBA00023136"/>
    </source>
</evidence>
<organism evidence="6">
    <name type="scientific">Mesocestoides corti</name>
    <name type="common">Flatworm</name>
    <dbReference type="NCBI Taxonomy" id="53468"/>
    <lineage>
        <taxon>Eukaryota</taxon>
        <taxon>Metazoa</taxon>
        <taxon>Spiralia</taxon>
        <taxon>Lophotrochozoa</taxon>
        <taxon>Platyhelminthes</taxon>
        <taxon>Cestoda</taxon>
        <taxon>Eucestoda</taxon>
        <taxon>Cyclophyllidea</taxon>
        <taxon>Mesocestoididae</taxon>
        <taxon>Mesocestoides</taxon>
    </lineage>
</organism>
<evidence type="ECO:0000256" key="3">
    <source>
        <dbReference type="ARBA" id="ARBA00022989"/>
    </source>
</evidence>
<dbReference type="CDD" id="cd03127">
    <property type="entry name" value="tetraspanin_LEL"/>
    <property type="match status" value="1"/>
</dbReference>
<proteinExistence type="predicted"/>
<dbReference type="Pfam" id="PF00335">
    <property type="entry name" value="Tetraspanin"/>
    <property type="match status" value="2"/>
</dbReference>
<feature type="transmembrane region" description="Helical" evidence="5">
    <location>
        <begin position="151"/>
        <end position="176"/>
    </location>
</feature>
<accession>A0A5K3EFM4</accession>
<comment type="subcellular location">
    <subcellularLocation>
        <location evidence="1">Membrane</location>
        <topology evidence="1">Multi-pass membrane protein</topology>
    </subcellularLocation>
</comment>
<evidence type="ECO:0000256" key="5">
    <source>
        <dbReference type="SAM" id="Phobius"/>
    </source>
</evidence>
<dbReference type="WBParaSite" id="MCU_000159-RA">
    <property type="protein sequence ID" value="MCU_000159-RA"/>
    <property type="gene ID" value="MCU_000159"/>
</dbReference>
<name>A0A5K3EFM4_MESCO</name>
<evidence type="ECO:0000313" key="6">
    <source>
        <dbReference type="WBParaSite" id="MCU_000159-RA"/>
    </source>
</evidence>
<dbReference type="GO" id="GO:0016020">
    <property type="term" value="C:membrane"/>
    <property type="evidence" value="ECO:0007669"/>
    <property type="project" value="UniProtKB-SubCell"/>
</dbReference>
<dbReference type="SUPFAM" id="SSF48652">
    <property type="entry name" value="Tetraspanin"/>
    <property type="match status" value="1"/>
</dbReference>
<sequence length="182" mass="19773">MQFSRASCHSLDRGLRHEYLSVGPSHSNLMVILHNGSFVYSQMLPFSPRGFQPGDIFKAKEYELTGAAFGIPVFVLVLGIVVLLIGFLGCCGAWKLNKCFLRLLKCCGANGPSDWKNATKYCCPKGETNCTTTYFTQGCVDVIYDLLKNNLVGVAITVIVLGIIEIGAIVAAVFLAKKATEL</sequence>
<reference evidence="6" key="1">
    <citation type="submission" date="2019-11" db="UniProtKB">
        <authorList>
            <consortium name="WormBaseParasite"/>
        </authorList>
    </citation>
    <scope>IDENTIFICATION</scope>
</reference>
<evidence type="ECO:0000256" key="2">
    <source>
        <dbReference type="ARBA" id="ARBA00022692"/>
    </source>
</evidence>
<keyword evidence="4 5" id="KW-0472">Membrane</keyword>